<dbReference type="PRINTS" id="PR00081">
    <property type="entry name" value="GDHRDH"/>
</dbReference>
<evidence type="ECO:0000256" key="3">
    <source>
        <dbReference type="RuleBase" id="RU000363"/>
    </source>
</evidence>
<dbReference type="OrthoDB" id="335726at2"/>
<dbReference type="GO" id="GO:0016020">
    <property type="term" value="C:membrane"/>
    <property type="evidence" value="ECO:0007669"/>
    <property type="project" value="TreeGrafter"/>
</dbReference>
<gene>
    <name evidence="4" type="ORF">N482_08760</name>
</gene>
<evidence type="ECO:0000256" key="1">
    <source>
        <dbReference type="ARBA" id="ARBA00006484"/>
    </source>
</evidence>
<dbReference type="AlphaFoldDB" id="A0A167CUD7"/>
<dbReference type="PANTHER" id="PTHR44196:SF1">
    <property type="entry name" value="DEHYDROGENASE_REDUCTASE SDR FAMILY MEMBER 7B"/>
    <property type="match status" value="1"/>
</dbReference>
<dbReference type="PANTHER" id="PTHR44196">
    <property type="entry name" value="DEHYDROGENASE/REDUCTASE SDR FAMILY MEMBER 7B"/>
    <property type="match status" value="1"/>
</dbReference>
<dbReference type="Gene3D" id="3.40.50.720">
    <property type="entry name" value="NAD(P)-binding Rossmann-like Domain"/>
    <property type="match status" value="1"/>
</dbReference>
<organism evidence="4 5">
    <name type="scientific">Pseudoalteromonas luteoviolacea NCIMB 1942</name>
    <dbReference type="NCBI Taxonomy" id="1365253"/>
    <lineage>
        <taxon>Bacteria</taxon>
        <taxon>Pseudomonadati</taxon>
        <taxon>Pseudomonadota</taxon>
        <taxon>Gammaproteobacteria</taxon>
        <taxon>Alteromonadales</taxon>
        <taxon>Pseudoalteromonadaceae</taxon>
        <taxon>Pseudoalteromonas</taxon>
    </lineage>
</organism>
<reference evidence="4 5" key="1">
    <citation type="submission" date="2013-07" db="EMBL/GenBank/DDBJ databases">
        <title>Comparative Genomic and Metabolomic Analysis of Twelve Strains of Pseudoalteromonas luteoviolacea.</title>
        <authorList>
            <person name="Vynne N.G."/>
            <person name="Mansson M."/>
            <person name="Gram L."/>
        </authorList>
    </citation>
    <scope>NUCLEOTIDE SEQUENCE [LARGE SCALE GENOMIC DNA]</scope>
    <source>
        <strain evidence="4 5">NCIMB 1942</strain>
    </source>
</reference>
<evidence type="ECO:0008006" key="6">
    <source>
        <dbReference type="Google" id="ProtNLM"/>
    </source>
</evidence>
<evidence type="ECO:0000313" key="5">
    <source>
        <dbReference type="Proteomes" id="UP000076587"/>
    </source>
</evidence>
<dbReference type="InterPro" id="IPR002347">
    <property type="entry name" value="SDR_fam"/>
</dbReference>
<dbReference type="EMBL" id="AUXT01000149">
    <property type="protein sequence ID" value="KZN48078.1"/>
    <property type="molecule type" value="Genomic_DNA"/>
</dbReference>
<comment type="caution">
    <text evidence="4">The sequence shown here is derived from an EMBL/GenBank/DDBJ whole genome shotgun (WGS) entry which is preliminary data.</text>
</comment>
<name>A0A167CUD7_9GAMM</name>
<dbReference type="InterPro" id="IPR036291">
    <property type="entry name" value="NAD(P)-bd_dom_sf"/>
</dbReference>
<keyword evidence="2" id="KW-0560">Oxidoreductase</keyword>
<dbReference type="SUPFAM" id="SSF51735">
    <property type="entry name" value="NAD(P)-binding Rossmann-fold domains"/>
    <property type="match status" value="1"/>
</dbReference>
<dbReference type="InterPro" id="IPR020904">
    <property type="entry name" value="Sc_DH/Rdtase_CS"/>
</dbReference>
<dbReference type="PROSITE" id="PS00061">
    <property type="entry name" value="ADH_SHORT"/>
    <property type="match status" value="1"/>
</dbReference>
<dbReference type="Pfam" id="PF00106">
    <property type="entry name" value="adh_short"/>
    <property type="match status" value="1"/>
</dbReference>
<dbReference type="RefSeq" id="WP_063376749.1">
    <property type="nucleotide sequence ID" value="NZ_AUXT01000149.1"/>
</dbReference>
<accession>A0A167CUD7</accession>
<comment type="similarity">
    <text evidence="1 3">Belongs to the short-chain dehydrogenases/reductases (SDR) family.</text>
</comment>
<dbReference type="PRINTS" id="PR00080">
    <property type="entry name" value="SDRFAMILY"/>
</dbReference>
<protein>
    <recommendedName>
        <fullName evidence="6">Short-chain dehydrogenase</fullName>
    </recommendedName>
</protein>
<proteinExistence type="inferred from homology"/>
<sequence>MTDSGLKSVLITGATSGIGEGLVKRYSRSHNVVACGRNEEKLKKLEVRNVQTLKFDMTEKAQVASAFNDIEQVDIVILNAGVCEYIDDAQRFDSELFERVIHANVIATGYCIEALLPKIKPSGQLVIVSSSASFLPLPRAQAYGASKAALSYLTRVMQVELEGIDVTLVHPGFVETPLTDKNDFPMPFLVTVEKACEEIYEGVERRKKEIQFPKRFTLLLKLFSLLPFRLWLPLAKRIKR</sequence>
<dbReference type="GO" id="GO:0016491">
    <property type="term" value="F:oxidoreductase activity"/>
    <property type="evidence" value="ECO:0007669"/>
    <property type="project" value="UniProtKB-KW"/>
</dbReference>
<evidence type="ECO:0000256" key="2">
    <source>
        <dbReference type="ARBA" id="ARBA00023002"/>
    </source>
</evidence>
<evidence type="ECO:0000313" key="4">
    <source>
        <dbReference type="EMBL" id="KZN48078.1"/>
    </source>
</evidence>
<dbReference type="PATRIC" id="fig|1365253.3.peg.2010"/>
<dbReference type="Proteomes" id="UP000076587">
    <property type="component" value="Unassembled WGS sequence"/>
</dbReference>